<organism evidence="2">
    <name type="scientific">viral metagenome</name>
    <dbReference type="NCBI Taxonomy" id="1070528"/>
    <lineage>
        <taxon>unclassified sequences</taxon>
        <taxon>metagenomes</taxon>
        <taxon>organismal metagenomes</taxon>
    </lineage>
</organism>
<dbReference type="EMBL" id="MT143251">
    <property type="protein sequence ID" value="QJA94672.1"/>
    <property type="molecule type" value="Genomic_DNA"/>
</dbReference>
<proteinExistence type="predicted"/>
<sequence length="137" mass="16502">MTCPICNGKQLLPFIKNGKTILNAWVNCECKTDEPEQYHELRPEDFDYPCSSFFREYYTEQWGLPSEQRTKVLYLDYESPKETEQQPWDKRQQYQLDQTRSQLMHIQHQLHEHIGRKPVPPQQPRKSEYKGLVIKDE</sequence>
<accession>A0A6M3LLZ6</accession>
<evidence type="ECO:0000313" key="2">
    <source>
        <dbReference type="EMBL" id="QJA94672.1"/>
    </source>
</evidence>
<dbReference type="AlphaFoldDB" id="A0A6M3LLZ6"/>
<feature type="region of interest" description="Disordered" evidence="1">
    <location>
        <begin position="115"/>
        <end position="137"/>
    </location>
</feature>
<protein>
    <recommendedName>
        <fullName evidence="3">Restriction alleviation protein</fullName>
    </recommendedName>
</protein>
<name>A0A6M3LLZ6_9ZZZZ</name>
<evidence type="ECO:0008006" key="3">
    <source>
        <dbReference type="Google" id="ProtNLM"/>
    </source>
</evidence>
<evidence type="ECO:0000256" key="1">
    <source>
        <dbReference type="SAM" id="MobiDB-lite"/>
    </source>
</evidence>
<gene>
    <name evidence="2" type="ORF">MM415B03795_0009</name>
</gene>
<reference evidence="2" key="1">
    <citation type="submission" date="2020-03" db="EMBL/GenBank/DDBJ databases">
        <title>The deep terrestrial virosphere.</title>
        <authorList>
            <person name="Holmfeldt K."/>
            <person name="Nilsson E."/>
            <person name="Simone D."/>
            <person name="Lopez-Fernandez M."/>
            <person name="Wu X."/>
            <person name="de Brujin I."/>
            <person name="Lundin D."/>
            <person name="Andersson A."/>
            <person name="Bertilsson S."/>
            <person name="Dopson M."/>
        </authorList>
    </citation>
    <scope>NUCLEOTIDE SEQUENCE</scope>
    <source>
        <strain evidence="2">MM415B03795</strain>
    </source>
</reference>
<feature type="compositionally biased region" description="Basic and acidic residues" evidence="1">
    <location>
        <begin position="125"/>
        <end position="137"/>
    </location>
</feature>